<evidence type="ECO:0000313" key="2">
    <source>
        <dbReference type="EMBL" id="AST90115.1"/>
    </source>
</evidence>
<proteinExistence type="predicted"/>
<name>A0A223KKV0_9BACI</name>
<gene>
    <name evidence="2" type="ORF">BC6307_01860</name>
</gene>
<organism evidence="2 3">
    <name type="scientific">Sutcliffiella cohnii</name>
    <dbReference type="NCBI Taxonomy" id="33932"/>
    <lineage>
        <taxon>Bacteria</taxon>
        <taxon>Bacillati</taxon>
        <taxon>Bacillota</taxon>
        <taxon>Bacilli</taxon>
        <taxon>Bacillales</taxon>
        <taxon>Bacillaceae</taxon>
        <taxon>Sutcliffiella</taxon>
    </lineage>
</organism>
<evidence type="ECO:0000256" key="1">
    <source>
        <dbReference type="SAM" id="SignalP"/>
    </source>
</evidence>
<dbReference type="PROSITE" id="PS51257">
    <property type="entry name" value="PROKAR_LIPOPROTEIN"/>
    <property type="match status" value="1"/>
</dbReference>
<protein>
    <recommendedName>
        <fullName evidence="4">DUF4362 domain-containing protein</fullName>
    </recommendedName>
</protein>
<dbReference type="InterPro" id="IPR025372">
    <property type="entry name" value="DUF4362"/>
</dbReference>
<dbReference type="Pfam" id="PF14275">
    <property type="entry name" value="DUF4362"/>
    <property type="match status" value="1"/>
</dbReference>
<dbReference type="STRING" id="1314751.GCA_001591425_02705"/>
<accession>A0A223KKV0</accession>
<dbReference type="KEGG" id="bcoh:BC6307_01860"/>
<dbReference type="RefSeq" id="WP_066417037.1">
    <property type="nucleotide sequence ID" value="NZ_CP018866.1"/>
</dbReference>
<evidence type="ECO:0000313" key="3">
    <source>
        <dbReference type="Proteomes" id="UP000215224"/>
    </source>
</evidence>
<dbReference type="EMBL" id="CP018866">
    <property type="protein sequence ID" value="AST90115.1"/>
    <property type="molecule type" value="Genomic_DNA"/>
</dbReference>
<dbReference type="Proteomes" id="UP000215224">
    <property type="component" value="Chromosome"/>
</dbReference>
<keyword evidence="3" id="KW-1185">Reference proteome</keyword>
<feature type="signal peptide" evidence="1">
    <location>
        <begin position="1"/>
        <end position="23"/>
    </location>
</feature>
<keyword evidence="1" id="KW-0732">Signal</keyword>
<sequence>MRKTIYILIFLVLVVLSACNNQSGEPQKNAEINVKGLKNVDVLNSHGSIKGLEKMSNFHDSVQKGISSKLRIVHYTTEGDPIVTDLDYNGEFLEVKNDSTRDKFGSGTITSTKCDNLIEEVNPTNTTYIAVDCAGGFHGMIDILQINYNVSQQDFFEFELKYTSNGSETQINSDFNITMDVKQEVYKRLVYANYVDEKDFMKTCDNEDAVSYFLKVYINNSEREFEWSACDQTMDGEKFTSIANYIMEQAENKQNIQTEETIQGYVLEIRDNELLIGEGLTMLDYEWLKDELPEIDFNNYIFDFTIVTEVNTKDFNPGDKILATIEGSKSNTVPGRAKVKGIKKIGLH</sequence>
<evidence type="ECO:0008006" key="4">
    <source>
        <dbReference type="Google" id="ProtNLM"/>
    </source>
</evidence>
<reference evidence="2 3" key="1">
    <citation type="submission" date="2016-12" db="EMBL/GenBank/DDBJ databases">
        <title>The whole genome sequencing and assembly of Bacillus cohnii DSM 6307T strain.</title>
        <authorList>
            <person name="Lee Y.-J."/>
            <person name="Yi H."/>
            <person name="Bahn Y.-S."/>
            <person name="Kim J.F."/>
            <person name="Lee D.-W."/>
        </authorList>
    </citation>
    <scope>NUCLEOTIDE SEQUENCE [LARGE SCALE GENOMIC DNA]</scope>
    <source>
        <strain evidence="2 3">DSM 6307</strain>
    </source>
</reference>
<dbReference type="AlphaFoldDB" id="A0A223KKV0"/>
<feature type="chain" id="PRO_5038470524" description="DUF4362 domain-containing protein" evidence="1">
    <location>
        <begin position="24"/>
        <end position="348"/>
    </location>
</feature>